<comment type="similarity">
    <text evidence="1">Belongs to the sigma-70 factor family. ECF subfamily.</text>
</comment>
<keyword evidence="5" id="KW-0804">Transcription</keyword>
<evidence type="ECO:0000259" key="6">
    <source>
        <dbReference type="Pfam" id="PF04542"/>
    </source>
</evidence>
<dbReference type="Proteomes" id="UP000713880">
    <property type="component" value="Unassembled WGS sequence"/>
</dbReference>
<dbReference type="Pfam" id="PF04542">
    <property type="entry name" value="Sigma70_r2"/>
    <property type="match status" value="1"/>
</dbReference>
<comment type="caution">
    <text evidence="7">The sequence shown here is derived from an EMBL/GenBank/DDBJ whole genome shotgun (WGS) entry which is preliminary data.</text>
</comment>
<evidence type="ECO:0000313" key="7">
    <source>
        <dbReference type="EMBL" id="MBM6825762.1"/>
    </source>
</evidence>
<dbReference type="InterPro" id="IPR036388">
    <property type="entry name" value="WH-like_DNA-bd_sf"/>
</dbReference>
<evidence type="ECO:0000256" key="5">
    <source>
        <dbReference type="ARBA" id="ARBA00023163"/>
    </source>
</evidence>
<dbReference type="Gene3D" id="1.10.10.10">
    <property type="entry name" value="Winged helix-like DNA-binding domain superfamily/Winged helix DNA-binding domain"/>
    <property type="match status" value="1"/>
</dbReference>
<dbReference type="AlphaFoldDB" id="A0A939BBI6"/>
<dbReference type="InterPro" id="IPR013324">
    <property type="entry name" value="RNA_pol_sigma_r3/r4-like"/>
</dbReference>
<keyword evidence="4" id="KW-0238">DNA-binding</keyword>
<keyword evidence="8" id="KW-1185">Reference proteome</keyword>
<evidence type="ECO:0000256" key="2">
    <source>
        <dbReference type="ARBA" id="ARBA00023015"/>
    </source>
</evidence>
<proteinExistence type="inferred from homology"/>
<keyword evidence="3" id="KW-0731">Sigma factor</keyword>
<evidence type="ECO:0000256" key="3">
    <source>
        <dbReference type="ARBA" id="ARBA00023082"/>
    </source>
</evidence>
<dbReference type="GO" id="GO:0016987">
    <property type="term" value="F:sigma factor activity"/>
    <property type="evidence" value="ECO:0007669"/>
    <property type="project" value="UniProtKB-KW"/>
</dbReference>
<dbReference type="SUPFAM" id="SSF88946">
    <property type="entry name" value="Sigma2 domain of RNA polymerase sigma factors"/>
    <property type="match status" value="1"/>
</dbReference>
<evidence type="ECO:0000256" key="4">
    <source>
        <dbReference type="ARBA" id="ARBA00023125"/>
    </source>
</evidence>
<dbReference type="InterPro" id="IPR007627">
    <property type="entry name" value="RNA_pol_sigma70_r2"/>
</dbReference>
<dbReference type="Gene3D" id="1.10.1740.10">
    <property type="match status" value="1"/>
</dbReference>
<dbReference type="EMBL" id="JACJLV010000003">
    <property type="protein sequence ID" value="MBM6825762.1"/>
    <property type="molecule type" value="Genomic_DNA"/>
</dbReference>
<dbReference type="GO" id="GO:0003677">
    <property type="term" value="F:DNA binding"/>
    <property type="evidence" value="ECO:0007669"/>
    <property type="project" value="UniProtKB-KW"/>
</dbReference>
<name>A0A939BBI6_9CLOT</name>
<gene>
    <name evidence="7" type="ORF">H6A13_01410</name>
</gene>
<dbReference type="InterPro" id="IPR013325">
    <property type="entry name" value="RNA_pol_sigma_r2"/>
</dbReference>
<dbReference type="InterPro" id="IPR014284">
    <property type="entry name" value="RNA_pol_sigma-70_dom"/>
</dbReference>
<evidence type="ECO:0000313" key="8">
    <source>
        <dbReference type="Proteomes" id="UP000713880"/>
    </source>
</evidence>
<sequence length="191" mass="22883">MKDTDVRADANGRDSFDEIYETYAELVYEKAMSYVKNHHVAEEIMQETFLKFFRFRKNTNLEAAKPWLLLTAKYAAMNYNRDTKWEYAVDGVTQEKNEKIACEGEDPEDAMIRRLREKEYIGLTDDIFAALYRKNVRWYDAITITYVLEKPQKEVAELMGMDLDSFHSMLYRARKWIKDNYEHRLDEIREL</sequence>
<dbReference type="NCBIfam" id="TIGR02937">
    <property type="entry name" value="sigma70-ECF"/>
    <property type="match status" value="1"/>
</dbReference>
<dbReference type="GO" id="GO:0006352">
    <property type="term" value="P:DNA-templated transcription initiation"/>
    <property type="evidence" value="ECO:0007669"/>
    <property type="project" value="InterPro"/>
</dbReference>
<keyword evidence="2" id="KW-0805">Transcription regulation</keyword>
<dbReference type="SUPFAM" id="SSF88659">
    <property type="entry name" value="Sigma3 and sigma4 domains of RNA polymerase sigma factors"/>
    <property type="match status" value="1"/>
</dbReference>
<dbReference type="PANTHER" id="PTHR43133">
    <property type="entry name" value="RNA POLYMERASE ECF-TYPE SIGMA FACTO"/>
    <property type="match status" value="1"/>
</dbReference>
<feature type="domain" description="RNA polymerase sigma-70 region 2" evidence="6">
    <location>
        <begin position="19"/>
        <end position="85"/>
    </location>
</feature>
<reference evidence="7" key="1">
    <citation type="submission" date="2020-08" db="EMBL/GenBank/DDBJ databases">
        <authorList>
            <person name="Cejkova D."/>
            <person name="Kubasova T."/>
            <person name="Jahodarova E."/>
            <person name="Rychlik I."/>
        </authorList>
    </citation>
    <scope>NUCLEOTIDE SEQUENCE</scope>
    <source>
        <strain evidence="7">An420c</strain>
    </source>
</reference>
<dbReference type="PANTHER" id="PTHR43133:SF8">
    <property type="entry name" value="RNA POLYMERASE SIGMA FACTOR HI_1459-RELATED"/>
    <property type="match status" value="1"/>
</dbReference>
<dbReference type="InterPro" id="IPR039425">
    <property type="entry name" value="RNA_pol_sigma-70-like"/>
</dbReference>
<accession>A0A939BBI6</accession>
<organism evidence="7 8">
    <name type="scientific">Mordavella massiliensis</name>
    <dbReference type="NCBI Taxonomy" id="1871024"/>
    <lineage>
        <taxon>Bacteria</taxon>
        <taxon>Bacillati</taxon>
        <taxon>Bacillota</taxon>
        <taxon>Clostridia</taxon>
        <taxon>Eubacteriales</taxon>
        <taxon>Clostridiaceae</taxon>
        <taxon>Mordavella</taxon>
    </lineage>
</organism>
<evidence type="ECO:0000256" key="1">
    <source>
        <dbReference type="ARBA" id="ARBA00010641"/>
    </source>
</evidence>
<protein>
    <submittedName>
        <fullName evidence="7">Sigma-70 family RNA polymerase sigma factor</fullName>
    </submittedName>
</protein>
<reference evidence="7" key="2">
    <citation type="journal article" date="2021" name="Sci. Rep.">
        <title>The distribution of antibiotic resistance genes in chicken gut microbiota commensals.</title>
        <authorList>
            <person name="Juricova H."/>
            <person name="Matiasovicova J."/>
            <person name="Kubasova T."/>
            <person name="Cejkova D."/>
            <person name="Rychlik I."/>
        </authorList>
    </citation>
    <scope>NUCLEOTIDE SEQUENCE</scope>
    <source>
        <strain evidence="7">An420c</strain>
    </source>
</reference>